<feature type="transmembrane region" description="Helical" evidence="8">
    <location>
        <begin position="84"/>
        <end position="101"/>
    </location>
</feature>
<dbReference type="Pfam" id="PF00909">
    <property type="entry name" value="Ammonium_transp"/>
    <property type="match status" value="1"/>
</dbReference>
<feature type="domain" description="Ammonium transporter AmtB-like" evidence="10">
    <location>
        <begin position="45"/>
        <end position="433"/>
    </location>
</feature>
<reference evidence="11 12" key="1">
    <citation type="submission" date="2020-10" db="EMBL/GenBank/DDBJ databases">
        <authorList>
            <person name="Castelo-Branco R."/>
            <person name="Eusebio N."/>
            <person name="Adriana R."/>
            <person name="Vieira A."/>
            <person name="Brugerolle De Fraissinette N."/>
            <person name="Rezende De Castro R."/>
            <person name="Schneider M.P."/>
            <person name="Vasconcelos V."/>
            <person name="Leao P.N."/>
        </authorList>
    </citation>
    <scope>NUCLEOTIDE SEQUENCE [LARGE SCALE GENOMIC DNA]</scope>
    <source>
        <strain evidence="11 12">LEGE 00031</strain>
    </source>
</reference>
<sequence length="442" mass="47040">MKLKIFPLARYALGAMLAFLFVGVAQAQTETISIAEVTYAVNNLFLLAAAVLVLFMQAGFAMLEAGLSSHKNTVNVLFKNTFDVCVGVLLYFLFGYSLMYGETPVLGGFFGWSGFGIANTPNNVEGLSPQVDWLFQAAFAATAATIVSGAVMGRMYFKAYLIYSAVITGLVYPISGHWKWGGGWLDQLGFHDFAGSILVHAVGGFAALAAVVVMGPRIGRFEGNKINSLGYQGITSSSLGVFILWVGWYGFNPGSQLAFVGALNTNTTMLIAVNTTLSAAAGGLAALAFDWITEAKHKANLLVTLNGILGGLVGITASCDTVSNWSAIAIGVVAGVLSVLGTKLLDRLRIDDGVGAWPVHGLCGIWGGIAVGIFSTNVEHKLSAQIVGSLVIPFWAFITMFFLFYLLDLWGMLRVKPSQEKVGLDIVEHGQTEKGVEIAFED</sequence>
<dbReference type="Gene3D" id="1.10.3430.10">
    <property type="entry name" value="Ammonium transporter AmtB like domains"/>
    <property type="match status" value="1"/>
</dbReference>
<proteinExistence type="inferred from homology"/>
<keyword evidence="9" id="KW-0732">Signal</keyword>
<evidence type="ECO:0000313" key="11">
    <source>
        <dbReference type="EMBL" id="MBE9254097.1"/>
    </source>
</evidence>
<evidence type="ECO:0000256" key="4">
    <source>
        <dbReference type="ARBA" id="ARBA00022692"/>
    </source>
</evidence>
<feature type="transmembrane region" description="Helical" evidence="8">
    <location>
        <begin position="43"/>
        <end position="63"/>
    </location>
</feature>
<feature type="signal peptide" evidence="9">
    <location>
        <begin position="1"/>
        <end position="27"/>
    </location>
</feature>
<evidence type="ECO:0000259" key="10">
    <source>
        <dbReference type="Pfam" id="PF00909"/>
    </source>
</evidence>
<keyword evidence="7 8" id="KW-0924">Ammonia transport</keyword>
<dbReference type="EMBL" id="JADEVV010000023">
    <property type="protein sequence ID" value="MBE9254097.1"/>
    <property type="molecule type" value="Genomic_DNA"/>
</dbReference>
<protein>
    <recommendedName>
        <fullName evidence="8">Ammonium transporter</fullName>
    </recommendedName>
</protein>
<feature type="transmembrane region" description="Helical" evidence="8">
    <location>
        <begin position="229"/>
        <end position="251"/>
    </location>
</feature>
<feature type="transmembrane region" description="Helical" evidence="8">
    <location>
        <begin position="386"/>
        <end position="407"/>
    </location>
</feature>
<keyword evidence="4 8" id="KW-0812">Transmembrane</keyword>
<dbReference type="InterPro" id="IPR002229">
    <property type="entry name" value="RhesusRHD"/>
</dbReference>
<keyword evidence="3 8" id="KW-0813">Transport</keyword>
<evidence type="ECO:0000256" key="5">
    <source>
        <dbReference type="ARBA" id="ARBA00022989"/>
    </source>
</evidence>
<evidence type="ECO:0000256" key="1">
    <source>
        <dbReference type="ARBA" id="ARBA00004141"/>
    </source>
</evidence>
<dbReference type="NCBIfam" id="TIGR00836">
    <property type="entry name" value="amt"/>
    <property type="match status" value="1"/>
</dbReference>
<dbReference type="PROSITE" id="PS01219">
    <property type="entry name" value="AMMONIUM_TRANSP"/>
    <property type="match status" value="1"/>
</dbReference>
<evidence type="ECO:0000313" key="12">
    <source>
        <dbReference type="Proteomes" id="UP000658720"/>
    </source>
</evidence>
<comment type="subcellular location">
    <subcellularLocation>
        <location evidence="8">Cell membrane</location>
        <topology evidence="8">Multi-pass membrane protein</topology>
    </subcellularLocation>
    <subcellularLocation>
        <location evidence="1">Membrane</location>
        <topology evidence="1">Multi-pass membrane protein</topology>
    </subcellularLocation>
</comment>
<keyword evidence="12" id="KW-1185">Reference proteome</keyword>
<dbReference type="InterPro" id="IPR018047">
    <property type="entry name" value="Ammonium_transpt_CS"/>
</dbReference>
<evidence type="ECO:0000256" key="6">
    <source>
        <dbReference type="ARBA" id="ARBA00023136"/>
    </source>
</evidence>
<dbReference type="PRINTS" id="PR00342">
    <property type="entry name" value="RHESUSRHD"/>
</dbReference>
<organism evidence="11 12">
    <name type="scientific">Synechocystis salina LEGE 00031</name>
    <dbReference type="NCBI Taxonomy" id="1828736"/>
    <lineage>
        <taxon>Bacteria</taxon>
        <taxon>Bacillati</taxon>
        <taxon>Cyanobacteriota</taxon>
        <taxon>Cyanophyceae</taxon>
        <taxon>Synechococcales</taxon>
        <taxon>Merismopediaceae</taxon>
        <taxon>Synechocystis</taxon>
    </lineage>
</organism>
<comment type="similarity">
    <text evidence="2 8">Belongs to the ammonia transporter channel (TC 1.A.11.2) family.</text>
</comment>
<dbReference type="RefSeq" id="WP_190597138.1">
    <property type="nucleotide sequence ID" value="NZ_JADEVV010000023.1"/>
</dbReference>
<dbReference type="Proteomes" id="UP000658720">
    <property type="component" value="Unassembled WGS sequence"/>
</dbReference>
<feature type="transmembrane region" description="Helical" evidence="8">
    <location>
        <begin position="133"/>
        <end position="153"/>
    </location>
</feature>
<feature type="transmembrane region" description="Helical" evidence="8">
    <location>
        <begin position="160"/>
        <end position="178"/>
    </location>
</feature>
<feature type="transmembrane region" description="Helical" evidence="8">
    <location>
        <begin position="323"/>
        <end position="342"/>
    </location>
</feature>
<feature type="transmembrane region" description="Helical" evidence="8">
    <location>
        <begin position="271"/>
        <end position="292"/>
    </location>
</feature>
<evidence type="ECO:0000256" key="3">
    <source>
        <dbReference type="ARBA" id="ARBA00022448"/>
    </source>
</evidence>
<evidence type="ECO:0000256" key="7">
    <source>
        <dbReference type="ARBA" id="ARBA00023177"/>
    </source>
</evidence>
<evidence type="ECO:0000256" key="2">
    <source>
        <dbReference type="ARBA" id="ARBA00005887"/>
    </source>
</evidence>
<dbReference type="PANTHER" id="PTHR11730:SF62">
    <property type="entry name" value="AMMONIUM TRANSPORTER SLL1017-RELATED"/>
    <property type="match status" value="1"/>
</dbReference>
<keyword evidence="5 8" id="KW-1133">Transmembrane helix</keyword>
<feature type="transmembrane region" description="Helical" evidence="8">
    <location>
        <begin position="299"/>
        <end position="317"/>
    </location>
</feature>
<dbReference type="InterPro" id="IPR029020">
    <property type="entry name" value="Ammonium/urea_transptr"/>
</dbReference>
<name>A0ABR9VRY4_9SYNC</name>
<accession>A0ABR9VRY4</accession>
<comment type="caution">
    <text evidence="11">The sequence shown here is derived from an EMBL/GenBank/DDBJ whole genome shotgun (WGS) entry which is preliminary data.</text>
</comment>
<feature type="chain" id="PRO_5045441494" description="Ammonium transporter" evidence="9">
    <location>
        <begin position="28"/>
        <end position="442"/>
    </location>
</feature>
<dbReference type="PANTHER" id="PTHR11730">
    <property type="entry name" value="AMMONIUM TRANSPORTER"/>
    <property type="match status" value="1"/>
</dbReference>
<feature type="transmembrane region" description="Helical" evidence="8">
    <location>
        <begin position="354"/>
        <end position="374"/>
    </location>
</feature>
<dbReference type="InterPro" id="IPR024041">
    <property type="entry name" value="NH4_transpt_AmtB-like_dom"/>
</dbReference>
<evidence type="ECO:0000256" key="8">
    <source>
        <dbReference type="RuleBase" id="RU362002"/>
    </source>
</evidence>
<evidence type="ECO:0000256" key="9">
    <source>
        <dbReference type="SAM" id="SignalP"/>
    </source>
</evidence>
<keyword evidence="6 8" id="KW-0472">Membrane</keyword>
<dbReference type="InterPro" id="IPR001905">
    <property type="entry name" value="Ammonium_transpt"/>
</dbReference>
<dbReference type="SUPFAM" id="SSF111352">
    <property type="entry name" value="Ammonium transporter"/>
    <property type="match status" value="1"/>
</dbReference>
<gene>
    <name evidence="11" type="ORF">IQ217_09650</name>
</gene>
<feature type="transmembrane region" description="Helical" evidence="8">
    <location>
        <begin position="198"/>
        <end position="217"/>
    </location>
</feature>